<evidence type="ECO:0000313" key="3">
    <source>
        <dbReference type="Proteomes" id="UP000800040"/>
    </source>
</evidence>
<feature type="non-terminal residue" evidence="2">
    <location>
        <position position="168"/>
    </location>
</feature>
<dbReference type="Proteomes" id="UP000800040">
    <property type="component" value="Unassembled WGS sequence"/>
</dbReference>
<accession>A0A6A5KAH3</accession>
<evidence type="ECO:0000259" key="1">
    <source>
        <dbReference type="Pfam" id="PF06985"/>
    </source>
</evidence>
<keyword evidence="3" id="KW-1185">Reference proteome</keyword>
<gene>
    <name evidence="2" type="ORF">BDW02DRAFT_458153</name>
</gene>
<sequence length="168" mass="19488">PEPSKRYRPLESPDEIRLIFIKPFVHDPSEDIECDNDPKIRVDGHTTVVRRNLFDALVSLRDRQDCGIWIDALSINQANTLERNHQVHLMGMIYSIACEVLIWLGFTELFSEQALDVISREPEFNPKSLESINTDAVLDSSVFSPVLRICQSTYWNRAWIQQEVYLAR</sequence>
<organism evidence="2 3">
    <name type="scientific">Decorospora gaudefroyi</name>
    <dbReference type="NCBI Taxonomy" id="184978"/>
    <lineage>
        <taxon>Eukaryota</taxon>
        <taxon>Fungi</taxon>
        <taxon>Dikarya</taxon>
        <taxon>Ascomycota</taxon>
        <taxon>Pezizomycotina</taxon>
        <taxon>Dothideomycetes</taxon>
        <taxon>Pleosporomycetidae</taxon>
        <taxon>Pleosporales</taxon>
        <taxon>Pleosporineae</taxon>
        <taxon>Pleosporaceae</taxon>
        <taxon>Decorospora</taxon>
    </lineage>
</organism>
<feature type="non-terminal residue" evidence="2">
    <location>
        <position position="1"/>
    </location>
</feature>
<dbReference type="InterPro" id="IPR010730">
    <property type="entry name" value="HET"/>
</dbReference>
<dbReference type="OrthoDB" id="5416609at2759"/>
<proteinExistence type="predicted"/>
<feature type="domain" description="Heterokaryon incompatibility" evidence="1">
    <location>
        <begin position="33"/>
        <end position="163"/>
    </location>
</feature>
<evidence type="ECO:0000313" key="2">
    <source>
        <dbReference type="EMBL" id="KAF1832087.1"/>
    </source>
</evidence>
<protein>
    <recommendedName>
        <fullName evidence="1">Heterokaryon incompatibility domain-containing protein</fullName>
    </recommendedName>
</protein>
<name>A0A6A5KAH3_9PLEO</name>
<reference evidence="2" key="1">
    <citation type="submission" date="2020-01" db="EMBL/GenBank/DDBJ databases">
        <authorList>
            <consortium name="DOE Joint Genome Institute"/>
            <person name="Haridas S."/>
            <person name="Albert R."/>
            <person name="Binder M."/>
            <person name="Bloem J."/>
            <person name="Labutti K."/>
            <person name="Salamov A."/>
            <person name="Andreopoulos B."/>
            <person name="Baker S.E."/>
            <person name="Barry K."/>
            <person name="Bills G."/>
            <person name="Bluhm B.H."/>
            <person name="Cannon C."/>
            <person name="Castanera R."/>
            <person name="Culley D.E."/>
            <person name="Daum C."/>
            <person name="Ezra D."/>
            <person name="Gonzalez J.B."/>
            <person name="Henrissat B."/>
            <person name="Kuo A."/>
            <person name="Liang C."/>
            <person name="Lipzen A."/>
            <person name="Lutzoni F."/>
            <person name="Magnuson J."/>
            <person name="Mondo S."/>
            <person name="Nolan M."/>
            <person name="Ohm R."/>
            <person name="Pangilinan J."/>
            <person name="Park H.-J."/>
            <person name="Ramirez L."/>
            <person name="Alfaro M."/>
            <person name="Sun H."/>
            <person name="Tritt A."/>
            <person name="Yoshinaga Y."/>
            <person name="Zwiers L.-H."/>
            <person name="Turgeon B.G."/>
            <person name="Goodwin S.B."/>
            <person name="Spatafora J.W."/>
            <person name="Crous P.W."/>
            <person name="Grigoriev I.V."/>
        </authorList>
    </citation>
    <scope>NUCLEOTIDE SEQUENCE</scope>
    <source>
        <strain evidence="2">P77</strain>
    </source>
</reference>
<dbReference type="PANTHER" id="PTHR24148:SF77">
    <property type="entry name" value="HETEROKARYON INCOMPATIBILITY DOMAIN-CONTAINING PROTEIN"/>
    <property type="match status" value="1"/>
</dbReference>
<dbReference type="AlphaFoldDB" id="A0A6A5KAH3"/>
<dbReference type="PANTHER" id="PTHR24148">
    <property type="entry name" value="ANKYRIN REPEAT DOMAIN-CONTAINING PROTEIN 39 HOMOLOG-RELATED"/>
    <property type="match status" value="1"/>
</dbReference>
<dbReference type="Pfam" id="PF06985">
    <property type="entry name" value="HET"/>
    <property type="match status" value="1"/>
</dbReference>
<dbReference type="EMBL" id="ML975347">
    <property type="protein sequence ID" value="KAF1832087.1"/>
    <property type="molecule type" value="Genomic_DNA"/>
</dbReference>
<dbReference type="InterPro" id="IPR052895">
    <property type="entry name" value="HetReg/Transcr_Mod"/>
</dbReference>